<dbReference type="EMBL" id="LQCK02000025">
    <property type="protein sequence ID" value="KZB94585.1"/>
    <property type="molecule type" value="Genomic_DNA"/>
</dbReference>
<keyword evidence="10 11" id="KW-0998">Cell outer membrane</keyword>
<dbReference type="OrthoDB" id="7455914at2"/>
<keyword evidence="7" id="KW-0406">Ion transport</keyword>
<dbReference type="PANTHER" id="PTHR32552">
    <property type="entry name" value="FERRICHROME IRON RECEPTOR-RELATED"/>
    <property type="match status" value="1"/>
</dbReference>
<comment type="similarity">
    <text evidence="11">Belongs to the TonB-dependent receptor family.</text>
</comment>
<dbReference type="Proteomes" id="UP000078460">
    <property type="component" value="Unassembled WGS sequence"/>
</dbReference>
<dbReference type="Pfam" id="PF07715">
    <property type="entry name" value="Plug"/>
    <property type="match status" value="1"/>
</dbReference>
<keyword evidence="14" id="KW-1185">Reference proteome</keyword>
<keyword evidence="3 11" id="KW-1134">Transmembrane beta strand</keyword>
<dbReference type="GO" id="GO:0006826">
    <property type="term" value="P:iron ion transport"/>
    <property type="evidence" value="ECO:0007669"/>
    <property type="project" value="UniProtKB-KW"/>
</dbReference>
<sequence length="789" mass="85027">MVSRMGMWLRSAAAVALVGMGAGTAWGQTAGSAAAGAAPTITTEDDQSGGLADIVVTAQKRKTNLQDTPIAISVLDDSALRNRHVQSLVDLQDGAIPSLRVAPFYSRNSALIVNIRGVGVLADSNQPARDQGVGVYIDGVYLGRAQGLGTALYDVQSIEVLKGPQGTLFGRNTEGGALNIVTKKPTGEFGFNGTAGIGNYGSYKGEAHLDLPAFANIAVKLDGIVTSRGGLVKNPMSGQADFNAFDRRGFHGEALWKPVTGFSADYAFDTSYDASTPLYLQSITAGTLPRAPAQPLQPTRARTATVGVPQQPSIGKTHGHRLTLDWQAMPGLELKSITAYRAMTQSQFDNGGANTSVYAPNGAFSRYSLAYFKQHQFSEEVQAIGETAQLHYLAGALYYREKVEDNAQAFNTMRWNADGTAASVIPLVIADQRIDRASHVTTESVGVFGQATWTPDFAEDRLHLTGGARWTRDAKHGELFIVNGALPSVNGVSAPRALNAHWSRIDPMVTLAADLTRDVHVYGKWSTGYKSGGANSRSLTYAPFNPETVSMFEAGAKMEFWDRRARFNVAAYVGDYKDIQIDFSANYQQYVTNDKGERVLLNTTRTTTETTNAPGTGRLKGWEGDVTLLPVTGLTLTASYAFTYVHIPPTSNPFPQTNGVVVTTPIRIYPVYTPRSAASGAIDYELPLTGSTFRVHLDGNYDDGFYANYNDPQTGVRQPKGDGAFVVNGRLALTDIRLNGTGATLGVSVWARNLFNEQHLFFRALSPLLGTYGFFNEARTLGAEVNVRF</sequence>
<dbReference type="PROSITE" id="PS52016">
    <property type="entry name" value="TONB_DEPENDENT_REC_3"/>
    <property type="match status" value="1"/>
</dbReference>
<evidence type="ECO:0000256" key="11">
    <source>
        <dbReference type="PROSITE-ProRule" id="PRU01360"/>
    </source>
</evidence>
<name>A0A175Y2B6_9SPHN</name>
<keyword evidence="2 11" id="KW-0813">Transport</keyword>
<dbReference type="KEGG" id="smy:BJP26_13715"/>
<keyword evidence="8" id="KW-0798">TonB box</keyword>
<feature type="domain" description="TonB-dependent receptor plug" evidence="12">
    <location>
        <begin position="65"/>
        <end position="177"/>
    </location>
</feature>
<organism evidence="13 14">
    <name type="scientific">Sphingomonas melonis TY</name>
    <dbReference type="NCBI Taxonomy" id="621456"/>
    <lineage>
        <taxon>Bacteria</taxon>
        <taxon>Pseudomonadati</taxon>
        <taxon>Pseudomonadota</taxon>
        <taxon>Alphaproteobacteria</taxon>
        <taxon>Sphingomonadales</taxon>
        <taxon>Sphingomonadaceae</taxon>
        <taxon>Sphingomonas</taxon>
    </lineage>
</organism>
<dbReference type="GO" id="GO:0009279">
    <property type="term" value="C:cell outer membrane"/>
    <property type="evidence" value="ECO:0007669"/>
    <property type="project" value="UniProtKB-SubCell"/>
</dbReference>
<accession>A0A175Y2B6</accession>
<evidence type="ECO:0000259" key="12">
    <source>
        <dbReference type="Pfam" id="PF07715"/>
    </source>
</evidence>
<keyword evidence="13" id="KW-0675">Receptor</keyword>
<evidence type="ECO:0000256" key="1">
    <source>
        <dbReference type="ARBA" id="ARBA00004571"/>
    </source>
</evidence>
<evidence type="ECO:0000256" key="2">
    <source>
        <dbReference type="ARBA" id="ARBA00022448"/>
    </source>
</evidence>
<evidence type="ECO:0000256" key="5">
    <source>
        <dbReference type="ARBA" id="ARBA00022692"/>
    </source>
</evidence>
<evidence type="ECO:0000313" key="13">
    <source>
        <dbReference type="EMBL" id="KZB94585.1"/>
    </source>
</evidence>
<keyword evidence="6" id="KW-0408">Iron</keyword>
<evidence type="ECO:0000256" key="9">
    <source>
        <dbReference type="ARBA" id="ARBA00023136"/>
    </source>
</evidence>
<evidence type="ECO:0000256" key="4">
    <source>
        <dbReference type="ARBA" id="ARBA00022496"/>
    </source>
</evidence>
<evidence type="ECO:0000313" key="14">
    <source>
        <dbReference type="Proteomes" id="UP000078460"/>
    </source>
</evidence>
<gene>
    <name evidence="13" type="ORF">AVM11_18255</name>
</gene>
<evidence type="ECO:0000256" key="7">
    <source>
        <dbReference type="ARBA" id="ARBA00023065"/>
    </source>
</evidence>
<proteinExistence type="inferred from homology"/>
<evidence type="ECO:0000256" key="3">
    <source>
        <dbReference type="ARBA" id="ARBA00022452"/>
    </source>
</evidence>
<dbReference type="Gene3D" id="2.40.170.20">
    <property type="entry name" value="TonB-dependent receptor, beta-barrel domain"/>
    <property type="match status" value="1"/>
</dbReference>
<dbReference type="STRING" id="621456.BJP26_13715"/>
<dbReference type="PANTHER" id="PTHR32552:SF81">
    <property type="entry name" value="TONB-DEPENDENT OUTER MEMBRANE RECEPTOR"/>
    <property type="match status" value="1"/>
</dbReference>
<keyword evidence="9 11" id="KW-0472">Membrane</keyword>
<dbReference type="AlphaFoldDB" id="A0A175Y2B6"/>
<comment type="caution">
    <text evidence="13">The sequence shown here is derived from an EMBL/GenBank/DDBJ whole genome shotgun (WGS) entry which is preliminary data.</text>
</comment>
<protein>
    <submittedName>
        <fullName evidence="13">TonB-dependent receptor</fullName>
    </submittedName>
</protein>
<evidence type="ECO:0000256" key="6">
    <source>
        <dbReference type="ARBA" id="ARBA00023004"/>
    </source>
</evidence>
<evidence type="ECO:0000256" key="8">
    <source>
        <dbReference type="ARBA" id="ARBA00023077"/>
    </source>
</evidence>
<dbReference type="InterPro" id="IPR039426">
    <property type="entry name" value="TonB-dep_rcpt-like"/>
</dbReference>
<comment type="subcellular location">
    <subcellularLocation>
        <location evidence="1 11">Cell outer membrane</location>
        <topology evidence="1 11">Multi-pass membrane protein</topology>
    </subcellularLocation>
</comment>
<dbReference type="SUPFAM" id="SSF56935">
    <property type="entry name" value="Porins"/>
    <property type="match status" value="1"/>
</dbReference>
<dbReference type="InterPro" id="IPR036942">
    <property type="entry name" value="Beta-barrel_TonB_sf"/>
</dbReference>
<keyword evidence="4" id="KW-0410">Iron transport</keyword>
<evidence type="ECO:0000256" key="10">
    <source>
        <dbReference type="ARBA" id="ARBA00023237"/>
    </source>
</evidence>
<reference evidence="13" key="1">
    <citation type="submission" date="2016-03" db="EMBL/GenBank/DDBJ databases">
        <title>Sphingomonas melonis TY, whole genome shotgun sequencing.</title>
        <authorList>
            <person name="Wang H."/>
            <person name="Zhu P."/>
        </authorList>
    </citation>
    <scope>NUCLEOTIDE SEQUENCE [LARGE SCALE GENOMIC DNA]</scope>
    <source>
        <strain evidence="13">TY</strain>
    </source>
</reference>
<keyword evidence="5 11" id="KW-0812">Transmembrane</keyword>
<dbReference type="InterPro" id="IPR012910">
    <property type="entry name" value="Plug_dom"/>
</dbReference>